<feature type="chain" id="PRO_5040796661" evidence="2">
    <location>
        <begin position="20"/>
        <end position="149"/>
    </location>
</feature>
<dbReference type="AlphaFoldDB" id="A0A9W6YQP8"/>
<evidence type="ECO:0000256" key="1">
    <source>
        <dbReference type="SAM" id="MobiDB-lite"/>
    </source>
</evidence>
<dbReference type="EMBL" id="BSXU01000001">
    <property type="protein sequence ID" value="GMG18832.1"/>
    <property type="molecule type" value="Genomic_DNA"/>
</dbReference>
<comment type="caution">
    <text evidence="3">The sequence shown here is derived from an EMBL/GenBank/DDBJ whole genome shotgun (WGS) entry which is preliminary data.</text>
</comment>
<keyword evidence="2" id="KW-0732">Signal</keyword>
<evidence type="ECO:0000313" key="4">
    <source>
        <dbReference type="Proteomes" id="UP001165063"/>
    </source>
</evidence>
<feature type="region of interest" description="Disordered" evidence="1">
    <location>
        <begin position="80"/>
        <end position="105"/>
    </location>
</feature>
<keyword evidence="4" id="KW-1185">Reference proteome</keyword>
<evidence type="ECO:0000313" key="3">
    <source>
        <dbReference type="EMBL" id="GMG18832.1"/>
    </source>
</evidence>
<organism evidence="3 4">
    <name type="scientific">Ambrosiozyma monospora</name>
    <name type="common">Yeast</name>
    <name type="synonym">Endomycopsis monosporus</name>
    <dbReference type="NCBI Taxonomy" id="43982"/>
    <lineage>
        <taxon>Eukaryota</taxon>
        <taxon>Fungi</taxon>
        <taxon>Dikarya</taxon>
        <taxon>Ascomycota</taxon>
        <taxon>Saccharomycotina</taxon>
        <taxon>Pichiomycetes</taxon>
        <taxon>Pichiales</taxon>
        <taxon>Pichiaceae</taxon>
        <taxon>Ambrosiozyma</taxon>
    </lineage>
</organism>
<feature type="compositionally biased region" description="Polar residues" evidence="1">
    <location>
        <begin position="95"/>
        <end position="104"/>
    </location>
</feature>
<feature type="signal peptide" evidence="2">
    <location>
        <begin position="1"/>
        <end position="19"/>
    </location>
</feature>
<sequence>MKLQSFFLFGLISLTAVNSIPVASPDTNADELAAVEAKISKIEDNIKSGKINLKIWHNNRFFGRVLMYLNREKKYWEEQIQHQQQSQQQKREIISDSNSYSNGTLPDGYPVAGIIVYASQEDAANPDATPIAIVQGDFGDYDNDGEYSE</sequence>
<accession>A0A9W6YQP8</accession>
<reference evidence="3" key="1">
    <citation type="submission" date="2023-04" db="EMBL/GenBank/DDBJ databases">
        <title>Ambrosiozyma monospora NBRC 1965.</title>
        <authorList>
            <person name="Ichikawa N."/>
            <person name="Sato H."/>
            <person name="Tonouchi N."/>
        </authorList>
    </citation>
    <scope>NUCLEOTIDE SEQUENCE</scope>
    <source>
        <strain evidence="3">NBRC 1965</strain>
    </source>
</reference>
<dbReference type="Proteomes" id="UP001165063">
    <property type="component" value="Unassembled WGS sequence"/>
</dbReference>
<proteinExistence type="predicted"/>
<gene>
    <name evidence="3" type="ORF">Amon01_000001000</name>
</gene>
<protein>
    <submittedName>
        <fullName evidence="3">Unnamed protein product</fullName>
    </submittedName>
</protein>
<evidence type="ECO:0000256" key="2">
    <source>
        <dbReference type="SAM" id="SignalP"/>
    </source>
</evidence>
<name>A0A9W6YQP8_AMBMO</name>